<organism evidence="8 9">
    <name type="scientific">Glonium stellatum</name>
    <dbReference type="NCBI Taxonomy" id="574774"/>
    <lineage>
        <taxon>Eukaryota</taxon>
        <taxon>Fungi</taxon>
        <taxon>Dikarya</taxon>
        <taxon>Ascomycota</taxon>
        <taxon>Pezizomycotina</taxon>
        <taxon>Dothideomycetes</taxon>
        <taxon>Pleosporomycetidae</taxon>
        <taxon>Gloniales</taxon>
        <taxon>Gloniaceae</taxon>
        <taxon>Glonium</taxon>
    </lineage>
</organism>
<dbReference type="OrthoDB" id="3934549at2759"/>
<name>A0A8E2JWE5_9PEZI</name>
<reference evidence="8 9" key="1">
    <citation type="journal article" date="2016" name="Nat. Commun.">
        <title>Ectomycorrhizal ecology is imprinted in the genome of the dominant symbiotic fungus Cenococcum geophilum.</title>
        <authorList>
            <consortium name="DOE Joint Genome Institute"/>
            <person name="Peter M."/>
            <person name="Kohler A."/>
            <person name="Ohm R.A."/>
            <person name="Kuo A."/>
            <person name="Krutzmann J."/>
            <person name="Morin E."/>
            <person name="Arend M."/>
            <person name="Barry K.W."/>
            <person name="Binder M."/>
            <person name="Choi C."/>
            <person name="Clum A."/>
            <person name="Copeland A."/>
            <person name="Grisel N."/>
            <person name="Haridas S."/>
            <person name="Kipfer T."/>
            <person name="LaButti K."/>
            <person name="Lindquist E."/>
            <person name="Lipzen A."/>
            <person name="Maire R."/>
            <person name="Meier B."/>
            <person name="Mihaltcheva S."/>
            <person name="Molinier V."/>
            <person name="Murat C."/>
            <person name="Poggeler S."/>
            <person name="Quandt C.A."/>
            <person name="Sperisen C."/>
            <person name="Tritt A."/>
            <person name="Tisserant E."/>
            <person name="Crous P.W."/>
            <person name="Henrissat B."/>
            <person name="Nehls U."/>
            <person name="Egli S."/>
            <person name="Spatafora J.W."/>
            <person name="Grigoriev I.V."/>
            <person name="Martin F.M."/>
        </authorList>
    </citation>
    <scope>NUCLEOTIDE SEQUENCE [LARGE SCALE GENOMIC DNA]</scope>
    <source>
        <strain evidence="8 9">CBS 207.34</strain>
    </source>
</reference>
<feature type="transmembrane region" description="Helical" evidence="6">
    <location>
        <begin position="179"/>
        <end position="204"/>
    </location>
</feature>
<evidence type="ECO:0000256" key="4">
    <source>
        <dbReference type="ARBA" id="ARBA00023136"/>
    </source>
</evidence>
<dbReference type="GO" id="GO:0016020">
    <property type="term" value="C:membrane"/>
    <property type="evidence" value="ECO:0007669"/>
    <property type="project" value="UniProtKB-SubCell"/>
</dbReference>
<keyword evidence="3 6" id="KW-1133">Transmembrane helix</keyword>
<feature type="transmembrane region" description="Helical" evidence="6">
    <location>
        <begin position="94"/>
        <end position="115"/>
    </location>
</feature>
<evidence type="ECO:0000256" key="1">
    <source>
        <dbReference type="ARBA" id="ARBA00004141"/>
    </source>
</evidence>
<comment type="subcellular location">
    <subcellularLocation>
        <location evidence="1">Membrane</location>
        <topology evidence="1">Multi-pass membrane protein</topology>
    </subcellularLocation>
</comment>
<keyword evidence="2 6" id="KW-0812">Transmembrane</keyword>
<feature type="domain" description="Rhodopsin" evidence="7">
    <location>
        <begin position="26"/>
        <end position="280"/>
    </location>
</feature>
<dbReference type="InterPro" id="IPR052337">
    <property type="entry name" value="SAT4-like"/>
</dbReference>
<evidence type="ECO:0000256" key="6">
    <source>
        <dbReference type="SAM" id="Phobius"/>
    </source>
</evidence>
<evidence type="ECO:0000313" key="8">
    <source>
        <dbReference type="EMBL" id="OCL12155.1"/>
    </source>
</evidence>
<dbReference type="EMBL" id="KV748916">
    <property type="protein sequence ID" value="OCL12155.1"/>
    <property type="molecule type" value="Genomic_DNA"/>
</dbReference>
<dbReference type="Proteomes" id="UP000250140">
    <property type="component" value="Unassembled WGS sequence"/>
</dbReference>
<evidence type="ECO:0000259" key="7">
    <source>
        <dbReference type="Pfam" id="PF20684"/>
    </source>
</evidence>
<feature type="transmembrane region" description="Helical" evidence="6">
    <location>
        <begin position="216"/>
        <end position="240"/>
    </location>
</feature>
<evidence type="ECO:0000256" key="3">
    <source>
        <dbReference type="ARBA" id="ARBA00022989"/>
    </source>
</evidence>
<protein>
    <recommendedName>
        <fullName evidence="7">Rhodopsin domain-containing protein</fullName>
    </recommendedName>
</protein>
<dbReference type="PANTHER" id="PTHR33048:SF157">
    <property type="entry name" value="INTEGRAL MEMBRANE PROTEIN"/>
    <property type="match status" value="1"/>
</dbReference>
<sequence length="344" mass="38358">MKENVGFVTVIVGLTLSSFSTIVVALRFYCRYFLIGAFAIHDYVMLGALFVTWGNTILNYYQYYFGSGVRFSSLKETNPASVRAKLAGTLLTWYLYRFMYVINLFLVKLSILLFYRSIVTQVNFRRAIHATIAFVSLYSGAMVIATIFQCQRPSDAYSVKVFLGQFRGKFFGKCYNPNLAWFVQAGVNLFTDAVIIILPIPCLLALRIQLDRRLALVGIFSVGIVAIIASCIRVGILAIWSKSAGNQSQYGAQLLLWGQVEVNSGIVSASIPFLRPLFKRTFGSHKQEELGPPLRSQVPNTNKALELSSMEILSGPHNEPDGTPVWNPFITVPESLSSTRSSIH</sequence>
<feature type="transmembrane region" description="Helical" evidence="6">
    <location>
        <begin position="6"/>
        <end position="26"/>
    </location>
</feature>
<feature type="transmembrane region" description="Helical" evidence="6">
    <location>
        <begin position="127"/>
        <end position="148"/>
    </location>
</feature>
<dbReference type="Pfam" id="PF20684">
    <property type="entry name" value="Fung_rhodopsin"/>
    <property type="match status" value="1"/>
</dbReference>
<dbReference type="InterPro" id="IPR049326">
    <property type="entry name" value="Rhodopsin_dom_fungi"/>
</dbReference>
<dbReference type="AlphaFoldDB" id="A0A8E2JWE5"/>
<evidence type="ECO:0000313" key="9">
    <source>
        <dbReference type="Proteomes" id="UP000250140"/>
    </source>
</evidence>
<proteinExistence type="inferred from homology"/>
<comment type="similarity">
    <text evidence="5">Belongs to the SAT4 family.</text>
</comment>
<evidence type="ECO:0000256" key="5">
    <source>
        <dbReference type="ARBA" id="ARBA00038359"/>
    </source>
</evidence>
<gene>
    <name evidence="8" type="ORF">AOQ84DRAFT_420836</name>
</gene>
<accession>A0A8E2JWE5</accession>
<feature type="transmembrane region" description="Helical" evidence="6">
    <location>
        <begin position="33"/>
        <end position="53"/>
    </location>
</feature>
<evidence type="ECO:0000256" key="2">
    <source>
        <dbReference type="ARBA" id="ARBA00022692"/>
    </source>
</evidence>
<dbReference type="PANTHER" id="PTHR33048">
    <property type="entry name" value="PTH11-LIKE INTEGRAL MEMBRANE PROTEIN (AFU_ORTHOLOGUE AFUA_5G11245)"/>
    <property type="match status" value="1"/>
</dbReference>
<keyword evidence="4 6" id="KW-0472">Membrane</keyword>
<keyword evidence="9" id="KW-1185">Reference proteome</keyword>